<dbReference type="EMBL" id="PIXR01000195">
    <property type="protein sequence ID" value="TBU08334.1"/>
    <property type="molecule type" value="Genomic_DNA"/>
</dbReference>
<name>A0A4Q9LJK6_9MICR</name>
<reference evidence="1 2" key="1">
    <citation type="submission" date="2017-12" db="EMBL/GenBank/DDBJ databases">
        <authorList>
            <person name="Pombert J.-F."/>
            <person name="Haag K.L."/>
            <person name="Ebert D."/>
        </authorList>
    </citation>
    <scope>NUCLEOTIDE SEQUENCE [LARGE SCALE GENOMIC DNA]</scope>
    <source>
        <strain evidence="1">IL-BN-2</strain>
    </source>
</reference>
<sequence>MANRRLTNIFFYYLIGYGNAAFLPESESFLYEYQDNKALRAGNLNRDNNSQESYENIRQSNVSENHLLSLPSTSSNRFQPYYKPHKSQENGVYGSENAFFNNQPENFPVTLHPGQSEPQYNIPGNLFPGIYFESYGVSSSNQNETYGNVSNPMTVTQVHTFTYQEQQSTSPLTYHNLTNKQNQWNFIESESTGFTSDVVTGLNSAILHPGIPECQYITSDAKLFNRPNKIRAAKSISETQNTGDTEKVWNEMINSRKTSIATADNTDLLSECTLEDKKIMTSFKFRKYFVEFSMTRFKNIDSAVFIKLKHMQEEYRLIREFFDIDANISSNNKKDNIARIVDSCFENIDFFEKSENKTQIKLYTSYIRWDIERIFQNIFLEDDISNLNTEFYVKNNLSTSKELESIFLNEIKKLENSNIDITYLSNLCTLFVNFEKSYDDVNLNKMWESLSITTLPEVLLKLKNCMEENMFYEICRFLDLYQHNLENHIKKHHRISTIFILDVLHIHIDRIADIKFIHKESQNNFFDSKFTVSYNIYRVGKIFEELLKNLHNNEMRAYCYGMLNVSRFFFWVYSFRKKHGTLLFLQISCLIGMVLDIEFEFNQTKIKEFVVFILFIMKKTQHQQPEFYNDKVQYFLEINASIIDNIINFNIKKIREYDVSVRRNPHPNKRVNIFHTYFSYQAILGNITPNKDEIFKKLYTSQLYLIAVLGNKYTMHLHKQDHIFDGHTDLYKKINKFYTRQ</sequence>
<organism evidence="1 2">
    <name type="scientific">Hamiltosporidium magnivora</name>
    <dbReference type="NCBI Taxonomy" id="148818"/>
    <lineage>
        <taxon>Eukaryota</taxon>
        <taxon>Fungi</taxon>
        <taxon>Fungi incertae sedis</taxon>
        <taxon>Microsporidia</taxon>
        <taxon>Dubosqiidae</taxon>
        <taxon>Hamiltosporidium</taxon>
    </lineage>
</organism>
<dbReference type="VEuPathDB" id="MicrosporidiaDB:CWI36_0267p0020"/>
<evidence type="ECO:0000313" key="2">
    <source>
        <dbReference type="Proteomes" id="UP000293045"/>
    </source>
</evidence>
<gene>
    <name evidence="1" type="ORF">CWI39_0195p0010</name>
</gene>
<dbReference type="Proteomes" id="UP000293045">
    <property type="component" value="Unassembled WGS sequence"/>
</dbReference>
<evidence type="ECO:0000313" key="1">
    <source>
        <dbReference type="EMBL" id="TBU08334.1"/>
    </source>
</evidence>
<comment type="caution">
    <text evidence="1">The sequence shown here is derived from an EMBL/GenBank/DDBJ whole genome shotgun (WGS) entry which is preliminary data.</text>
</comment>
<proteinExistence type="predicted"/>
<protein>
    <submittedName>
        <fullName evidence="1">Uncharacterized protein</fullName>
    </submittedName>
</protein>
<accession>A0A4Q9LJK6</accession>
<dbReference type="VEuPathDB" id="MicrosporidiaDB:CWI39_0195p0010"/>
<dbReference type="AlphaFoldDB" id="A0A4Q9LJK6"/>